<dbReference type="AlphaFoldDB" id="A0AAF0X397"/>
<dbReference type="Proteomes" id="UP000077755">
    <property type="component" value="Chromosome 4"/>
</dbReference>
<feature type="compositionally biased region" description="Basic and acidic residues" evidence="1">
    <location>
        <begin position="57"/>
        <end position="69"/>
    </location>
</feature>
<evidence type="ECO:0008006" key="5">
    <source>
        <dbReference type="Google" id="ProtNLM"/>
    </source>
</evidence>
<protein>
    <recommendedName>
        <fullName evidence="5">TRAF-type domain-containing protein</fullName>
    </recommendedName>
</protein>
<keyword evidence="4" id="KW-1185">Reference proteome</keyword>
<dbReference type="InterPro" id="IPR013083">
    <property type="entry name" value="Znf_RING/FYVE/PHD"/>
</dbReference>
<evidence type="ECO:0000256" key="1">
    <source>
        <dbReference type="SAM" id="MobiDB-lite"/>
    </source>
</evidence>
<accession>A0AAF0X397</accession>
<reference evidence="3" key="1">
    <citation type="journal article" date="2016" name="Nat. Genet.">
        <title>A high-quality carrot genome assembly provides new insights into carotenoid accumulation and asterid genome evolution.</title>
        <authorList>
            <person name="Iorizzo M."/>
            <person name="Ellison S."/>
            <person name="Senalik D."/>
            <person name="Zeng P."/>
            <person name="Satapoomin P."/>
            <person name="Huang J."/>
            <person name="Bowman M."/>
            <person name="Iovene M."/>
            <person name="Sanseverino W."/>
            <person name="Cavagnaro P."/>
            <person name="Yildiz M."/>
            <person name="Macko-Podgorni A."/>
            <person name="Moranska E."/>
            <person name="Grzebelus E."/>
            <person name="Grzebelus D."/>
            <person name="Ashrafi H."/>
            <person name="Zheng Z."/>
            <person name="Cheng S."/>
            <person name="Spooner D."/>
            <person name="Van Deynze A."/>
            <person name="Simon P."/>
        </authorList>
    </citation>
    <scope>NUCLEOTIDE SEQUENCE</scope>
    <source>
        <tissue evidence="3">Leaf</tissue>
    </source>
</reference>
<keyword evidence="2" id="KW-0812">Transmembrane</keyword>
<keyword evidence="2" id="KW-0472">Membrane</keyword>
<dbReference type="Gene3D" id="3.30.40.10">
    <property type="entry name" value="Zinc/RING finger domain, C3HC4 (zinc finger)"/>
    <property type="match status" value="1"/>
</dbReference>
<dbReference type="PANTHER" id="PTHR16295:SF10">
    <property type="entry name" value="EXPRESSED PROTEIN"/>
    <property type="match status" value="1"/>
</dbReference>
<proteinExistence type="predicted"/>
<dbReference type="GO" id="GO:0005739">
    <property type="term" value="C:mitochondrion"/>
    <property type="evidence" value="ECO:0007669"/>
    <property type="project" value="TreeGrafter"/>
</dbReference>
<reference evidence="3" key="2">
    <citation type="submission" date="2022-03" db="EMBL/GenBank/DDBJ databases">
        <title>Draft title - Genomic analysis of global carrot germplasm unveils the trajectory of domestication and the origin of high carotenoid orange carrot.</title>
        <authorList>
            <person name="Iorizzo M."/>
            <person name="Ellison S."/>
            <person name="Senalik D."/>
            <person name="Macko-Podgorni A."/>
            <person name="Grzebelus D."/>
            <person name="Bostan H."/>
            <person name="Rolling W."/>
            <person name="Curaba J."/>
            <person name="Simon P."/>
        </authorList>
    </citation>
    <scope>NUCLEOTIDE SEQUENCE</scope>
    <source>
        <tissue evidence="3">Leaf</tissue>
    </source>
</reference>
<evidence type="ECO:0000256" key="2">
    <source>
        <dbReference type="SAM" id="Phobius"/>
    </source>
</evidence>
<dbReference type="InterPro" id="IPR051986">
    <property type="entry name" value="Innate_Immune_Apopt_Reg"/>
</dbReference>
<organism evidence="3 4">
    <name type="scientific">Daucus carota subsp. sativus</name>
    <name type="common">Carrot</name>
    <dbReference type="NCBI Taxonomy" id="79200"/>
    <lineage>
        <taxon>Eukaryota</taxon>
        <taxon>Viridiplantae</taxon>
        <taxon>Streptophyta</taxon>
        <taxon>Embryophyta</taxon>
        <taxon>Tracheophyta</taxon>
        <taxon>Spermatophyta</taxon>
        <taxon>Magnoliopsida</taxon>
        <taxon>eudicotyledons</taxon>
        <taxon>Gunneridae</taxon>
        <taxon>Pentapetalae</taxon>
        <taxon>asterids</taxon>
        <taxon>campanulids</taxon>
        <taxon>Apiales</taxon>
        <taxon>Apiaceae</taxon>
        <taxon>Apioideae</taxon>
        <taxon>Scandiceae</taxon>
        <taxon>Daucinae</taxon>
        <taxon>Daucus</taxon>
        <taxon>Daucus sect. Daucus</taxon>
    </lineage>
</organism>
<dbReference type="EMBL" id="CP093346">
    <property type="protein sequence ID" value="WOG98920.1"/>
    <property type="molecule type" value="Genomic_DNA"/>
</dbReference>
<gene>
    <name evidence="3" type="ORF">DCAR_0418266</name>
</gene>
<evidence type="ECO:0000313" key="4">
    <source>
        <dbReference type="Proteomes" id="UP000077755"/>
    </source>
</evidence>
<feature type="transmembrane region" description="Helical" evidence="2">
    <location>
        <begin position="84"/>
        <end position="104"/>
    </location>
</feature>
<dbReference type="PANTHER" id="PTHR16295">
    <property type="entry name" value="TRAF-TYPE ZINC FINGER PROTEIN-RELATED"/>
    <property type="match status" value="1"/>
</dbReference>
<evidence type="ECO:0000313" key="3">
    <source>
        <dbReference type="EMBL" id="WOG98920.1"/>
    </source>
</evidence>
<keyword evidence="2" id="KW-1133">Transmembrane helix</keyword>
<sequence>MAEASDQATSVCNHCDRLIPISNIDSHYAYCSRNLVKCEVCADMVPRKLIEEHFLRTHASDTQGTERARGPRRRHPPEFSPKRLMYSIAVTGVAVLLGSVFIGWRGYGRP</sequence>
<name>A0AAF0X397_DAUCS</name>
<feature type="region of interest" description="Disordered" evidence="1">
    <location>
        <begin position="57"/>
        <end position="79"/>
    </location>
</feature>
<dbReference type="SUPFAM" id="SSF49599">
    <property type="entry name" value="TRAF domain-like"/>
    <property type="match status" value="1"/>
</dbReference>